<dbReference type="EMBL" id="VKHP01000006">
    <property type="protein sequence ID" value="NEU94789.1"/>
    <property type="molecule type" value="Genomic_DNA"/>
</dbReference>
<proteinExistence type="predicted"/>
<dbReference type="AlphaFoldDB" id="A0A6P1B8S7"/>
<keyword evidence="3" id="KW-1185">Reference proteome</keyword>
<organism evidence="2 3">
    <name type="scientific">Bradyrhizobium uaiense</name>
    <dbReference type="NCBI Taxonomy" id="2594946"/>
    <lineage>
        <taxon>Bacteria</taxon>
        <taxon>Pseudomonadati</taxon>
        <taxon>Pseudomonadota</taxon>
        <taxon>Alphaproteobacteria</taxon>
        <taxon>Hyphomicrobiales</taxon>
        <taxon>Nitrobacteraceae</taxon>
        <taxon>Bradyrhizobium</taxon>
    </lineage>
</organism>
<gene>
    <name evidence="2" type="ORF">FNJ47_02840</name>
</gene>
<sequence>MSIRYLKERLRDVPGIETLTMQMLAGRQIYSFVGRVVAVDAAASDAEVMTAIRAAVSSDAIAQIPAGTPVATANSEGAPAAEDFVNPPQAGEASPVSGTSPASIPAASTEGTAGEATLMASPAGAATNTVQGGTATADVTAPSQSASLIPPVNVPASAPVTIQPQAPAMTTPTKPGAHALTVKDVLASHGQKLDQILQAQIAKLQATLNSQVDTVVAGTDAVIAHAESQTAEFQAILGQISNIPTE</sequence>
<name>A0A6P1B8S7_9BRAD</name>
<dbReference type="RefSeq" id="WP_163150435.1">
    <property type="nucleotide sequence ID" value="NZ_VKHP01000006.1"/>
</dbReference>
<evidence type="ECO:0000313" key="2">
    <source>
        <dbReference type="EMBL" id="NEU94789.1"/>
    </source>
</evidence>
<evidence type="ECO:0000313" key="3">
    <source>
        <dbReference type="Proteomes" id="UP000468531"/>
    </source>
</evidence>
<reference evidence="2 3" key="1">
    <citation type="journal article" date="2020" name="Arch. Microbiol.">
        <title>Bradyrhizobium uaiense sp. nov., a new highly efficient cowpea symbiont.</title>
        <authorList>
            <person name="Cabral Michel D."/>
            <person name="Azarias Guimaraes A."/>
            <person name="Martins da Costa E."/>
            <person name="Soares de Carvalho T."/>
            <person name="Balsanelli E."/>
            <person name="Willems A."/>
            <person name="Maltempi de Souza E."/>
            <person name="de Souza Moreira F.M."/>
        </authorList>
    </citation>
    <scope>NUCLEOTIDE SEQUENCE [LARGE SCALE GENOMIC DNA]</scope>
    <source>
        <strain evidence="2 3">UFLA 03-164</strain>
    </source>
</reference>
<comment type="caution">
    <text evidence="2">The sequence shown here is derived from an EMBL/GenBank/DDBJ whole genome shotgun (WGS) entry which is preliminary data.</text>
</comment>
<protein>
    <submittedName>
        <fullName evidence="2">Uncharacterized protein</fullName>
    </submittedName>
</protein>
<dbReference type="Proteomes" id="UP000468531">
    <property type="component" value="Unassembled WGS sequence"/>
</dbReference>
<feature type="region of interest" description="Disordered" evidence="1">
    <location>
        <begin position="72"/>
        <end position="113"/>
    </location>
</feature>
<accession>A0A6P1B8S7</accession>
<evidence type="ECO:0000256" key="1">
    <source>
        <dbReference type="SAM" id="MobiDB-lite"/>
    </source>
</evidence>